<organism evidence="3">
    <name type="scientific">uncultured bacterium A1Q1_fos_2107</name>
    <dbReference type="NCBI Taxonomy" id="1256562"/>
    <lineage>
        <taxon>Bacteria</taxon>
        <taxon>environmental samples</taxon>
    </lineage>
</organism>
<dbReference type="Gene3D" id="3.40.630.30">
    <property type="match status" value="1"/>
</dbReference>
<evidence type="ECO:0000259" key="2">
    <source>
        <dbReference type="PROSITE" id="PS51729"/>
    </source>
</evidence>
<feature type="domain" description="N-acetyltransferase" evidence="2">
    <location>
        <begin position="11"/>
        <end position="97"/>
    </location>
</feature>
<dbReference type="AlphaFoldDB" id="L7VQ37"/>
<dbReference type="Pfam" id="PF14542">
    <property type="entry name" value="Acetyltransf_CG"/>
    <property type="match status" value="1"/>
</dbReference>
<feature type="domain" description="N-acetyltransferase" evidence="1">
    <location>
        <begin position="1"/>
        <end position="98"/>
    </location>
</feature>
<dbReference type="InterPro" id="IPR016181">
    <property type="entry name" value="Acyl_CoA_acyltransferase"/>
</dbReference>
<dbReference type="CDD" id="cd04301">
    <property type="entry name" value="NAT_SF"/>
    <property type="match status" value="1"/>
</dbReference>
<dbReference type="PROSITE" id="PS51186">
    <property type="entry name" value="GNAT"/>
    <property type="match status" value="1"/>
</dbReference>
<reference evidence="3" key="1">
    <citation type="submission" date="2012-09" db="EMBL/GenBank/DDBJ databases">
        <title>Metagenomic Characterization of a Microbial Community in Wastewater Detects High Levels of Antibiotic Resistance.</title>
        <authorList>
            <person name="Abrams M."/>
            <person name="Caldwell A."/>
            <person name="Vandaei E."/>
            <person name="Lee W."/>
            <person name="Perrott J."/>
            <person name="Khan S.Y."/>
            <person name="Ta J."/>
            <person name="Romero D."/>
            <person name="Nguyen V."/>
            <person name="Pourmand N."/>
            <person name="Ouverney C.C."/>
        </authorList>
    </citation>
    <scope>NUCLEOTIDE SEQUENCE</scope>
</reference>
<name>L7VQ37_9BACT</name>
<evidence type="ECO:0000313" key="3">
    <source>
        <dbReference type="EMBL" id="AGC71007.1"/>
    </source>
</evidence>
<protein>
    <submittedName>
        <fullName evidence="3">Uncharacterized protein</fullName>
    </submittedName>
</protein>
<dbReference type="PROSITE" id="PS51729">
    <property type="entry name" value="GNAT_YJDJ"/>
    <property type="match status" value="1"/>
</dbReference>
<dbReference type="PANTHER" id="PTHR31435">
    <property type="entry name" value="PROTEIN NATD1"/>
    <property type="match status" value="1"/>
</dbReference>
<dbReference type="InterPro" id="IPR045057">
    <property type="entry name" value="Gcn5-rel_NAT"/>
</dbReference>
<dbReference type="PANTHER" id="PTHR31435:SF10">
    <property type="entry name" value="BSR4717 PROTEIN"/>
    <property type="match status" value="1"/>
</dbReference>
<dbReference type="SUPFAM" id="SSF55729">
    <property type="entry name" value="Acyl-CoA N-acyltransferases (Nat)"/>
    <property type="match status" value="1"/>
</dbReference>
<sequence>MASSVSMIEITDDTGRSEYVATLDGVEAGVIVYERRDGVIDLQHTIVRPEAEGHGVGSTLIRFALDAARTSGEPVIPSCPFVQAFLEKHPEYEDVVRR</sequence>
<dbReference type="EMBL" id="JX649859">
    <property type="protein sequence ID" value="AGC71007.1"/>
    <property type="molecule type" value="Genomic_DNA"/>
</dbReference>
<proteinExistence type="predicted"/>
<dbReference type="GO" id="GO:0016747">
    <property type="term" value="F:acyltransferase activity, transferring groups other than amino-acyl groups"/>
    <property type="evidence" value="ECO:0007669"/>
    <property type="project" value="InterPro"/>
</dbReference>
<evidence type="ECO:0000259" key="1">
    <source>
        <dbReference type="PROSITE" id="PS51186"/>
    </source>
</evidence>
<accession>L7VQ37</accession>
<dbReference type="InterPro" id="IPR031165">
    <property type="entry name" value="GNAT_YJDJ"/>
</dbReference>
<dbReference type="InterPro" id="IPR000182">
    <property type="entry name" value="GNAT_dom"/>
</dbReference>